<dbReference type="Gene3D" id="3.40.30.10">
    <property type="entry name" value="Glutaredoxin"/>
    <property type="match status" value="1"/>
</dbReference>
<dbReference type="Pfam" id="PF05768">
    <property type="entry name" value="Glrx-like"/>
    <property type="match status" value="1"/>
</dbReference>
<dbReference type="Proteomes" id="UP000072660">
    <property type="component" value="Unassembled WGS sequence"/>
</dbReference>
<dbReference type="EMBL" id="LSZO01000003">
    <property type="protein sequence ID" value="KXU39512.1"/>
    <property type="molecule type" value="Genomic_DNA"/>
</dbReference>
<sequence length="81" mass="9318">MSYFPRCQLFGTLGCHLCEQAENLLMPWASQGLTVELIDISEYPEWFKRYSTRIPVLRNAQTGAELGWPFDASMLQDFLQG</sequence>
<dbReference type="AlphaFoldDB" id="A0A139SYR7"/>
<dbReference type="InterPro" id="IPR008554">
    <property type="entry name" value="Glutaredoxin-like"/>
</dbReference>
<evidence type="ECO:0000313" key="2">
    <source>
        <dbReference type="Proteomes" id="UP000072660"/>
    </source>
</evidence>
<dbReference type="SUPFAM" id="SSF52833">
    <property type="entry name" value="Thioredoxin-like"/>
    <property type="match status" value="1"/>
</dbReference>
<accession>A0A139SYR7</accession>
<comment type="caution">
    <text evidence="1">The sequence shown here is derived from an EMBL/GenBank/DDBJ whole genome shotgun (WGS) entry which is preliminary data.</text>
</comment>
<dbReference type="RefSeq" id="WP_068386370.1">
    <property type="nucleotide sequence ID" value="NZ_LSZO01000003.1"/>
</dbReference>
<dbReference type="OrthoDB" id="8537427at2"/>
<protein>
    <submittedName>
        <fullName evidence="1">Glutaredoxin</fullName>
    </submittedName>
</protein>
<proteinExistence type="predicted"/>
<name>A0A139SYR7_9GAMM</name>
<evidence type="ECO:0000313" key="1">
    <source>
        <dbReference type="EMBL" id="KXU39512.1"/>
    </source>
</evidence>
<organism evidence="1 2">
    <name type="scientific">Ventosimonas gracilis</name>
    <dbReference type="NCBI Taxonomy" id="1680762"/>
    <lineage>
        <taxon>Bacteria</taxon>
        <taxon>Pseudomonadati</taxon>
        <taxon>Pseudomonadota</taxon>
        <taxon>Gammaproteobacteria</taxon>
        <taxon>Pseudomonadales</taxon>
        <taxon>Ventosimonadaceae</taxon>
        <taxon>Ventosimonas</taxon>
    </lineage>
</organism>
<reference evidence="1 2" key="1">
    <citation type="submission" date="2016-02" db="EMBL/GenBank/DDBJ databases">
        <authorList>
            <person name="Wen L."/>
            <person name="He K."/>
            <person name="Yang H."/>
        </authorList>
    </citation>
    <scope>NUCLEOTIDE SEQUENCE [LARGE SCALE GENOMIC DNA]</scope>
    <source>
        <strain evidence="1 2">CV58</strain>
    </source>
</reference>
<gene>
    <name evidence="1" type="ORF">AXE65_08135</name>
</gene>
<dbReference type="InterPro" id="IPR036249">
    <property type="entry name" value="Thioredoxin-like_sf"/>
</dbReference>
<keyword evidence="2" id="KW-1185">Reference proteome</keyword>